<dbReference type="Proteomes" id="UP000289738">
    <property type="component" value="Chromosome B08"/>
</dbReference>
<evidence type="ECO:0000256" key="2">
    <source>
        <dbReference type="ARBA" id="ARBA00007079"/>
    </source>
</evidence>
<feature type="transmembrane region" description="Helical" evidence="9">
    <location>
        <begin position="641"/>
        <end position="662"/>
    </location>
</feature>
<organism evidence="10 11">
    <name type="scientific">Arachis hypogaea</name>
    <name type="common">Peanut</name>
    <dbReference type="NCBI Taxonomy" id="3818"/>
    <lineage>
        <taxon>Eukaryota</taxon>
        <taxon>Viridiplantae</taxon>
        <taxon>Streptophyta</taxon>
        <taxon>Embryophyta</taxon>
        <taxon>Tracheophyta</taxon>
        <taxon>Spermatophyta</taxon>
        <taxon>Magnoliopsida</taxon>
        <taxon>eudicotyledons</taxon>
        <taxon>Gunneridae</taxon>
        <taxon>Pentapetalae</taxon>
        <taxon>rosids</taxon>
        <taxon>fabids</taxon>
        <taxon>Fabales</taxon>
        <taxon>Fabaceae</taxon>
        <taxon>Papilionoideae</taxon>
        <taxon>50 kb inversion clade</taxon>
        <taxon>dalbergioids sensu lato</taxon>
        <taxon>Dalbergieae</taxon>
        <taxon>Pterocarpus clade</taxon>
        <taxon>Arachis</taxon>
    </lineage>
</organism>
<dbReference type="GO" id="GO:0016020">
    <property type="term" value="C:membrane"/>
    <property type="evidence" value="ECO:0007669"/>
    <property type="project" value="UniProtKB-SubCell"/>
</dbReference>
<evidence type="ECO:0000256" key="8">
    <source>
        <dbReference type="ARBA" id="ARBA00023303"/>
    </source>
</evidence>
<keyword evidence="11" id="KW-1185">Reference proteome</keyword>
<evidence type="ECO:0000313" key="10">
    <source>
        <dbReference type="EMBL" id="RYQ97764.1"/>
    </source>
</evidence>
<evidence type="ECO:0000256" key="3">
    <source>
        <dbReference type="ARBA" id="ARBA00022448"/>
    </source>
</evidence>
<reference evidence="10 11" key="1">
    <citation type="submission" date="2019-01" db="EMBL/GenBank/DDBJ databases">
        <title>Sequencing of cultivated peanut Arachis hypogaea provides insights into genome evolution and oil improvement.</title>
        <authorList>
            <person name="Chen X."/>
        </authorList>
    </citation>
    <scope>NUCLEOTIDE SEQUENCE [LARGE SCALE GENOMIC DNA]</scope>
    <source>
        <strain evidence="11">cv. Fuhuasheng</strain>
        <tissue evidence="10">Leaves</tissue>
    </source>
</reference>
<dbReference type="EMBL" id="SDMP01000018">
    <property type="protein sequence ID" value="RYQ97764.1"/>
    <property type="molecule type" value="Genomic_DNA"/>
</dbReference>
<keyword evidence="4 9" id="KW-0812">Transmembrane</keyword>
<sequence>MASSELIEDTINNVTFWQCLVNVFSKIIAKVVSVMLQLKKPGEDDPRRLIHSFKVALSITLVSAFYYVKPLYDAFDSNPMWIIITVILVSEFSVGKFFNNILTKSYIYICVTHAGATLAKCFNRGLATVLASPLGLGCYHLVNSIMGGHIVEPLLLGTLIFIIVAGVTYMRFLSQVKARYDYGFLVFILTFCMVSVPSYRDEDLLDTVKKRVITIFAGVLISVSVCIFVYPIWGGDDLHKLVSKNLHKLGDSIEGFGDEYFGTSDGEESNKSKLQAYKSVLNSKQIEESLVNFARWEPCHGPFRYGHPWKQYLKIGSLLRQCAYLIDSLIGFLDYTSKTPSETKRKVEEACIQISKETGKSLKELSVSIQKKISPSYAANPSIEKSKIVAMNLKSILKSGLWEGTNIPLMIVIYLLFDVVSCTEKLAESIHELSIQGKFKKKDNKVAPNYPNCPPHLDEPCHGDQEKNIDTNNNNNNVTFWQRFVAKMVGVMLQLKKPAEDDPRRLIHSFKVALSITTVSAFYFVKSLFVCFDKNPMWIIITVILVSEFSVGKGLATVLASALGLGCYYLVDSIMGGHIVGSVFLGTLIFIIVATMTYMRFVPQIKARYDYGFLVFILTFCIVSLPSYRDEDLLDIAKRRVITIFTGVLVWILVSIIVYPIWAGEDLHKLVSKNLQKLGDSIQGFGDECFGTSEGEGSNKSNLQAYKSVLNSKLTEESLANFARWEPCHGPFRYGHPWKQYLKIGSLLRQCACLIDSLTGFLDSTKTPSEIKNKVQETCIQISKETGKSLKELSVSIQKTIPPCAANPSIEKSKLVSMNLKSILKSGLWEGTNLFEDIPIMTVTYLLLDVVSCTEKIAESVHELSVQAKFKNKDSKVAPNYPNSPPHDLQEKNIGVHHVITIN</sequence>
<keyword evidence="8" id="KW-0407">Ion channel</keyword>
<comment type="caution">
    <text evidence="10">The sequence shown here is derived from an EMBL/GenBank/DDBJ whole genome shotgun (WGS) entry which is preliminary data.</text>
</comment>
<feature type="transmembrane region" description="Helical" evidence="9">
    <location>
        <begin position="154"/>
        <end position="173"/>
    </location>
</feature>
<dbReference type="Pfam" id="PF11744">
    <property type="entry name" value="ALMT"/>
    <property type="match status" value="3"/>
</dbReference>
<dbReference type="PANTHER" id="PTHR31086">
    <property type="entry name" value="ALUMINUM-ACTIVATED MALATE TRANSPORTER 10"/>
    <property type="match status" value="1"/>
</dbReference>
<evidence type="ECO:0000256" key="5">
    <source>
        <dbReference type="ARBA" id="ARBA00022989"/>
    </source>
</evidence>
<dbReference type="GO" id="GO:0015743">
    <property type="term" value="P:malate transport"/>
    <property type="evidence" value="ECO:0007669"/>
    <property type="project" value="InterPro"/>
</dbReference>
<feature type="transmembrane region" description="Helical" evidence="9">
    <location>
        <begin position="577"/>
        <end position="599"/>
    </location>
</feature>
<evidence type="ECO:0000256" key="4">
    <source>
        <dbReference type="ARBA" id="ARBA00022692"/>
    </source>
</evidence>
<protein>
    <recommendedName>
        <fullName evidence="12">Aluminum-activated malate transporter</fullName>
    </recommendedName>
</protein>
<name>A0A444Y747_ARAHY</name>
<dbReference type="STRING" id="3818.A0A444Y747"/>
<feature type="transmembrane region" description="Helical" evidence="9">
    <location>
        <begin position="537"/>
        <end position="570"/>
    </location>
</feature>
<dbReference type="AlphaFoldDB" id="A0A444Y747"/>
<keyword evidence="7 9" id="KW-0472">Membrane</keyword>
<keyword evidence="3" id="KW-0813">Transport</keyword>
<feature type="transmembrane region" description="Helical" evidence="9">
    <location>
        <begin position="48"/>
        <end position="68"/>
    </location>
</feature>
<feature type="transmembrane region" description="Helical" evidence="9">
    <location>
        <begin position="611"/>
        <end position="629"/>
    </location>
</feature>
<evidence type="ECO:0008006" key="12">
    <source>
        <dbReference type="Google" id="ProtNLM"/>
    </source>
</evidence>
<keyword evidence="6" id="KW-0406">Ion transport</keyword>
<feature type="transmembrane region" description="Helical" evidence="9">
    <location>
        <begin position="122"/>
        <end position="142"/>
    </location>
</feature>
<dbReference type="GO" id="GO:0034220">
    <property type="term" value="P:monoatomic ion transmembrane transport"/>
    <property type="evidence" value="ECO:0007669"/>
    <property type="project" value="UniProtKB-KW"/>
</dbReference>
<evidence type="ECO:0000313" key="11">
    <source>
        <dbReference type="Proteomes" id="UP000289738"/>
    </source>
</evidence>
<keyword evidence="5 9" id="KW-1133">Transmembrane helix</keyword>
<feature type="transmembrane region" description="Helical" evidence="9">
    <location>
        <begin position="180"/>
        <end position="200"/>
    </location>
</feature>
<feature type="transmembrane region" description="Helical" evidence="9">
    <location>
        <begin position="506"/>
        <end position="525"/>
    </location>
</feature>
<evidence type="ECO:0000256" key="6">
    <source>
        <dbReference type="ARBA" id="ARBA00023065"/>
    </source>
</evidence>
<evidence type="ECO:0000256" key="7">
    <source>
        <dbReference type="ARBA" id="ARBA00023136"/>
    </source>
</evidence>
<evidence type="ECO:0000256" key="9">
    <source>
        <dbReference type="SAM" id="Phobius"/>
    </source>
</evidence>
<comment type="similarity">
    <text evidence="2">Belongs to the aromatic acid exporter (TC 2.A.85) family.</text>
</comment>
<feature type="transmembrane region" description="Helical" evidence="9">
    <location>
        <begin position="212"/>
        <end position="233"/>
    </location>
</feature>
<proteinExistence type="inferred from homology"/>
<evidence type="ECO:0000256" key="1">
    <source>
        <dbReference type="ARBA" id="ARBA00004141"/>
    </source>
</evidence>
<accession>A0A444Y747</accession>
<comment type="subcellular location">
    <subcellularLocation>
        <location evidence="1">Membrane</location>
        <topology evidence="1">Multi-pass membrane protein</topology>
    </subcellularLocation>
</comment>
<gene>
    <name evidence="10" type="ORF">Ahy_B08g093846</name>
</gene>
<dbReference type="InterPro" id="IPR020966">
    <property type="entry name" value="ALMT"/>
</dbReference>
<feature type="transmembrane region" description="Helical" evidence="9">
    <location>
        <begin position="80"/>
        <end position="102"/>
    </location>
</feature>